<evidence type="ECO:0000256" key="5">
    <source>
        <dbReference type="ARBA" id="ARBA00023136"/>
    </source>
</evidence>
<reference evidence="7 8" key="1">
    <citation type="journal article" date="2016" name="Nat. Commun.">
        <title>Thousands of microbial genomes shed light on interconnected biogeochemical processes in an aquifer system.</title>
        <authorList>
            <person name="Anantharaman K."/>
            <person name="Brown C.T."/>
            <person name="Hug L.A."/>
            <person name="Sharon I."/>
            <person name="Castelle C.J."/>
            <person name="Probst A.J."/>
            <person name="Thomas B.C."/>
            <person name="Singh A."/>
            <person name="Wilkins M.J."/>
            <person name="Karaoz U."/>
            <person name="Brodie E.L."/>
            <person name="Williams K.H."/>
            <person name="Hubbard S.S."/>
            <person name="Banfield J.F."/>
        </authorList>
    </citation>
    <scope>NUCLEOTIDE SEQUENCE [LARGE SCALE GENOMIC DNA]</scope>
</reference>
<protein>
    <recommendedName>
        <fullName evidence="9">AI-2E family transporter</fullName>
    </recommendedName>
</protein>
<name>A0A1F8E1S8_9BACT</name>
<comment type="subcellular location">
    <subcellularLocation>
        <location evidence="1">Membrane</location>
        <topology evidence="1">Multi-pass membrane protein</topology>
    </subcellularLocation>
</comment>
<comment type="caution">
    <text evidence="7">The sequence shown here is derived from an EMBL/GenBank/DDBJ whole genome shotgun (WGS) entry which is preliminary data.</text>
</comment>
<dbReference type="EMBL" id="MGIV01000011">
    <property type="protein sequence ID" value="OGM94814.1"/>
    <property type="molecule type" value="Genomic_DNA"/>
</dbReference>
<feature type="transmembrane region" description="Helical" evidence="6">
    <location>
        <begin position="299"/>
        <end position="331"/>
    </location>
</feature>
<evidence type="ECO:0000256" key="6">
    <source>
        <dbReference type="SAM" id="Phobius"/>
    </source>
</evidence>
<dbReference type="AlphaFoldDB" id="A0A1F8E1S8"/>
<accession>A0A1F8E1S8</accession>
<dbReference type="Proteomes" id="UP000179057">
    <property type="component" value="Unassembled WGS sequence"/>
</dbReference>
<dbReference type="Pfam" id="PF01594">
    <property type="entry name" value="AI-2E_transport"/>
    <property type="match status" value="1"/>
</dbReference>
<comment type="similarity">
    <text evidence="2">Belongs to the autoinducer-2 exporter (AI-2E) (TC 2.A.86) family.</text>
</comment>
<evidence type="ECO:0000313" key="7">
    <source>
        <dbReference type="EMBL" id="OGM94814.1"/>
    </source>
</evidence>
<keyword evidence="3 6" id="KW-0812">Transmembrane</keyword>
<evidence type="ECO:0000256" key="2">
    <source>
        <dbReference type="ARBA" id="ARBA00009773"/>
    </source>
</evidence>
<dbReference type="PANTHER" id="PTHR21716">
    <property type="entry name" value="TRANSMEMBRANE PROTEIN"/>
    <property type="match status" value="1"/>
</dbReference>
<feature type="transmembrane region" description="Helical" evidence="6">
    <location>
        <begin position="206"/>
        <end position="224"/>
    </location>
</feature>
<proteinExistence type="inferred from homology"/>
<sequence>MTKEKIQHNFFFILLGVMTVAGLVLLSPYAGMFFVSIMFAIIFKPMHLRVRHLFGGHRNTSALITTLIVMMVVLIPLGFFGFQIFEEAKDLYLLIANEDMGNGIVAKTGTALQRYAPQLAPALSEDIGQYLGKGLQWAVTNLGVIFSSVATTMVDFVLVLFTLFFLFRDEETFRKMILALSPLQDAHSAELLDRVEAAIASVTKGTILVALLQGVLTGLGFALVGMPNPVLWASIAAFAAMVPAIGTGLVIVPAVAYLALIGHMSAATILAVWGVGIVGTVDNLLRPMLIGRGIKIHPLIILFSALGGLQFFGIIGFFVGPVVLAVLFTLFEMYPKIMQSHTEV</sequence>
<feature type="transmembrane region" description="Helical" evidence="6">
    <location>
        <begin position="62"/>
        <end position="85"/>
    </location>
</feature>
<gene>
    <name evidence="7" type="ORF">A2610_04085</name>
</gene>
<evidence type="ECO:0000313" key="8">
    <source>
        <dbReference type="Proteomes" id="UP000179057"/>
    </source>
</evidence>
<evidence type="ECO:0008006" key="9">
    <source>
        <dbReference type="Google" id="ProtNLM"/>
    </source>
</evidence>
<dbReference type="GO" id="GO:0016020">
    <property type="term" value="C:membrane"/>
    <property type="evidence" value="ECO:0007669"/>
    <property type="project" value="UniProtKB-SubCell"/>
</dbReference>
<organism evidence="7 8">
    <name type="scientific">Candidatus Wolfebacteria bacterium RIFOXYD1_FULL_48_65</name>
    <dbReference type="NCBI Taxonomy" id="1802561"/>
    <lineage>
        <taxon>Bacteria</taxon>
        <taxon>Candidatus Wolfeibacteriota</taxon>
    </lineage>
</organism>
<keyword evidence="5 6" id="KW-0472">Membrane</keyword>
<feature type="transmembrane region" description="Helical" evidence="6">
    <location>
        <begin position="144"/>
        <end position="167"/>
    </location>
</feature>
<keyword evidence="4 6" id="KW-1133">Transmembrane helix</keyword>
<feature type="transmembrane region" description="Helical" evidence="6">
    <location>
        <begin position="230"/>
        <end position="251"/>
    </location>
</feature>
<evidence type="ECO:0000256" key="1">
    <source>
        <dbReference type="ARBA" id="ARBA00004141"/>
    </source>
</evidence>
<evidence type="ECO:0000256" key="3">
    <source>
        <dbReference type="ARBA" id="ARBA00022692"/>
    </source>
</evidence>
<feature type="transmembrane region" description="Helical" evidence="6">
    <location>
        <begin position="258"/>
        <end position="279"/>
    </location>
</feature>
<dbReference type="PANTHER" id="PTHR21716:SF4">
    <property type="entry name" value="TRANSMEMBRANE PROTEIN 245"/>
    <property type="match status" value="1"/>
</dbReference>
<evidence type="ECO:0000256" key="4">
    <source>
        <dbReference type="ARBA" id="ARBA00022989"/>
    </source>
</evidence>
<dbReference type="InterPro" id="IPR002549">
    <property type="entry name" value="AI-2E-like"/>
</dbReference>
<feature type="transmembrane region" description="Helical" evidence="6">
    <location>
        <begin position="12"/>
        <end position="41"/>
    </location>
</feature>